<dbReference type="Pfam" id="PF14317">
    <property type="entry name" value="YcxB"/>
    <property type="match status" value="1"/>
</dbReference>
<dbReference type="AlphaFoldDB" id="A0A1H3RL75"/>
<dbReference type="STRING" id="137265.SAMN05421684_3956"/>
<dbReference type="Proteomes" id="UP000199632">
    <property type="component" value="Unassembled WGS sequence"/>
</dbReference>
<evidence type="ECO:0000256" key="1">
    <source>
        <dbReference type="SAM" id="Phobius"/>
    </source>
</evidence>
<protein>
    <submittedName>
        <fullName evidence="3">YcxB-like protein</fullName>
    </submittedName>
</protein>
<keyword evidence="4" id="KW-1185">Reference proteome</keyword>
<dbReference type="OrthoDB" id="3683583at2"/>
<keyword evidence="1" id="KW-1133">Transmembrane helix</keyword>
<evidence type="ECO:0000259" key="2">
    <source>
        <dbReference type="Pfam" id="PF14317"/>
    </source>
</evidence>
<gene>
    <name evidence="3" type="ORF">SAMN05421684_3956</name>
</gene>
<dbReference type="InterPro" id="IPR025588">
    <property type="entry name" value="YcxB-like_C"/>
</dbReference>
<keyword evidence="1" id="KW-0472">Membrane</keyword>
<proteinExistence type="predicted"/>
<accession>A0A1H3RL75</accession>
<dbReference type="EMBL" id="FNQB01000002">
    <property type="protein sequence ID" value="SDZ26416.1"/>
    <property type="molecule type" value="Genomic_DNA"/>
</dbReference>
<sequence>MPPIYPPPVRIVIVATPDPRRPVAALRHVSRWVFRSFWAVGLLVLALGVVGIVVLDGGDPALDAAIMVIGLLLLASPSFMVASVRRQQRATAGMTIEYEFDEDGVLQRYEDGESRMPWSTLLRAEIFSNTLLLFQARNRYIPIPIGALSPTDRADLRDLLERHGLLPPPRADLWTTSDPASR</sequence>
<organism evidence="3 4">
    <name type="scientific">Asanoa ishikariensis</name>
    <dbReference type="NCBI Taxonomy" id="137265"/>
    <lineage>
        <taxon>Bacteria</taxon>
        <taxon>Bacillati</taxon>
        <taxon>Actinomycetota</taxon>
        <taxon>Actinomycetes</taxon>
        <taxon>Micromonosporales</taxon>
        <taxon>Micromonosporaceae</taxon>
        <taxon>Asanoa</taxon>
    </lineage>
</organism>
<evidence type="ECO:0000313" key="3">
    <source>
        <dbReference type="EMBL" id="SDZ26416.1"/>
    </source>
</evidence>
<keyword evidence="1" id="KW-0812">Transmembrane</keyword>
<name>A0A1H3RL75_9ACTN</name>
<reference evidence="4" key="1">
    <citation type="submission" date="2016-10" db="EMBL/GenBank/DDBJ databases">
        <authorList>
            <person name="Varghese N."/>
            <person name="Submissions S."/>
        </authorList>
    </citation>
    <scope>NUCLEOTIDE SEQUENCE [LARGE SCALE GENOMIC DNA]</scope>
    <source>
        <strain evidence="4">DSM 44718</strain>
    </source>
</reference>
<feature type="transmembrane region" description="Helical" evidence="1">
    <location>
        <begin position="61"/>
        <end position="84"/>
    </location>
</feature>
<feature type="transmembrane region" description="Helical" evidence="1">
    <location>
        <begin position="37"/>
        <end position="55"/>
    </location>
</feature>
<evidence type="ECO:0000313" key="4">
    <source>
        <dbReference type="Proteomes" id="UP000199632"/>
    </source>
</evidence>
<feature type="domain" description="YcxB-like C-terminal" evidence="2">
    <location>
        <begin position="100"/>
        <end position="160"/>
    </location>
</feature>